<feature type="signal peptide" evidence="1">
    <location>
        <begin position="1"/>
        <end position="20"/>
    </location>
</feature>
<gene>
    <name evidence="2" type="ORF">QG37_06720</name>
</gene>
<dbReference type="AlphaFoldDB" id="A0A0L0NRT0"/>
<feature type="chain" id="PRO_5005545189" evidence="1">
    <location>
        <begin position="21"/>
        <end position="57"/>
    </location>
</feature>
<keyword evidence="1" id="KW-0732">Signal</keyword>
<reference evidence="3" key="1">
    <citation type="journal article" date="2015" name="BMC Genomics">
        <title>Draft genome of a commonly misdiagnosed multidrug resistant pathogen Candida auris.</title>
        <authorList>
            <person name="Chatterjee S."/>
            <person name="Alampalli S.V."/>
            <person name="Nageshan R.K."/>
            <person name="Chettiar S.T."/>
            <person name="Joshi S."/>
            <person name="Tatu U.S."/>
        </authorList>
    </citation>
    <scope>NUCLEOTIDE SEQUENCE [LARGE SCALE GENOMIC DNA]</scope>
    <source>
        <strain evidence="3">6684</strain>
    </source>
</reference>
<organism evidence="2 3">
    <name type="scientific">Candidozyma auris</name>
    <name type="common">Yeast</name>
    <name type="synonym">Candida auris</name>
    <dbReference type="NCBI Taxonomy" id="498019"/>
    <lineage>
        <taxon>Eukaryota</taxon>
        <taxon>Fungi</taxon>
        <taxon>Dikarya</taxon>
        <taxon>Ascomycota</taxon>
        <taxon>Saccharomycotina</taxon>
        <taxon>Pichiomycetes</taxon>
        <taxon>Metschnikowiaceae</taxon>
        <taxon>Candidozyma</taxon>
    </lineage>
</organism>
<evidence type="ECO:0000313" key="2">
    <source>
        <dbReference type="EMBL" id="KND96851.1"/>
    </source>
</evidence>
<evidence type="ECO:0000256" key="1">
    <source>
        <dbReference type="SAM" id="SignalP"/>
    </source>
</evidence>
<proteinExistence type="predicted"/>
<evidence type="ECO:0000313" key="3">
    <source>
        <dbReference type="Proteomes" id="UP000037122"/>
    </source>
</evidence>
<name>A0A0L0NRT0_CANAR</name>
<dbReference type="EMBL" id="LGST01000048">
    <property type="protein sequence ID" value="KND96851.1"/>
    <property type="molecule type" value="Genomic_DNA"/>
</dbReference>
<comment type="caution">
    <text evidence="2">The sequence shown here is derived from an EMBL/GenBank/DDBJ whole genome shotgun (WGS) entry which is preliminary data.</text>
</comment>
<dbReference type="Proteomes" id="UP000037122">
    <property type="component" value="Unassembled WGS sequence"/>
</dbReference>
<sequence length="57" mass="6595">MCPASAIFTILFLLAAGVLSQGLRGPHRDVSPKQLKEVYETRYTKDKMQIFFRFTWS</sequence>
<dbReference type="VEuPathDB" id="FungiDB:QG37_06720"/>
<accession>A0A0L0NRT0</accession>
<protein>
    <submittedName>
        <fullName evidence="2">Uncharacterized protein</fullName>
    </submittedName>
</protein>